<accession>A0A0F4QLK5</accession>
<gene>
    <name evidence="1" type="ORF">TW77_15100</name>
</gene>
<dbReference type="PATRIC" id="fig|43658.5.peg.3197"/>
<reference evidence="1 2" key="1">
    <citation type="journal article" date="2015" name="BMC Genomics">
        <title>Genome mining reveals unlocked bioactive potential of marine Gram-negative bacteria.</title>
        <authorList>
            <person name="Machado H."/>
            <person name="Sonnenschein E.C."/>
            <person name="Melchiorsen J."/>
            <person name="Gram L."/>
        </authorList>
    </citation>
    <scope>NUCLEOTIDE SEQUENCE [LARGE SCALE GENOMIC DNA]</scope>
    <source>
        <strain evidence="1 2">S2471</strain>
    </source>
</reference>
<evidence type="ECO:0000313" key="1">
    <source>
        <dbReference type="EMBL" id="KJZ07532.1"/>
    </source>
</evidence>
<dbReference type="EMBL" id="JXYA01000036">
    <property type="protein sequence ID" value="KJZ07532.1"/>
    <property type="molecule type" value="Genomic_DNA"/>
</dbReference>
<organism evidence="1 2">
    <name type="scientific">Pseudoalteromonas rubra</name>
    <dbReference type="NCBI Taxonomy" id="43658"/>
    <lineage>
        <taxon>Bacteria</taxon>
        <taxon>Pseudomonadati</taxon>
        <taxon>Pseudomonadota</taxon>
        <taxon>Gammaproteobacteria</taxon>
        <taxon>Alteromonadales</taxon>
        <taxon>Pseudoalteromonadaceae</taxon>
        <taxon>Pseudoalteromonas</taxon>
    </lineage>
</organism>
<evidence type="ECO:0000313" key="2">
    <source>
        <dbReference type="Proteomes" id="UP000033452"/>
    </source>
</evidence>
<protein>
    <submittedName>
        <fullName evidence="1">Uncharacterized protein</fullName>
    </submittedName>
</protein>
<keyword evidence="2" id="KW-1185">Reference proteome</keyword>
<name>A0A0F4QLK5_9GAMM</name>
<sequence length="67" mass="8118">MKQSQINSIFVFNTDTLYAYIHKFIQRYSMQHSNYGNENYFQKVFDRYANLIDNQSQQSARRCILLL</sequence>
<dbReference type="Proteomes" id="UP000033452">
    <property type="component" value="Unassembled WGS sequence"/>
</dbReference>
<comment type="caution">
    <text evidence="1">The sequence shown here is derived from an EMBL/GenBank/DDBJ whole genome shotgun (WGS) entry which is preliminary data.</text>
</comment>
<proteinExistence type="predicted"/>
<dbReference type="AlphaFoldDB" id="A0A0F4QLK5"/>